<organism evidence="2">
    <name type="scientific">Harpegnathos saltator</name>
    <name type="common">Jerdon's jumping ant</name>
    <dbReference type="NCBI Taxonomy" id="610380"/>
    <lineage>
        <taxon>Eukaryota</taxon>
        <taxon>Metazoa</taxon>
        <taxon>Ecdysozoa</taxon>
        <taxon>Arthropoda</taxon>
        <taxon>Hexapoda</taxon>
        <taxon>Insecta</taxon>
        <taxon>Pterygota</taxon>
        <taxon>Neoptera</taxon>
        <taxon>Endopterygota</taxon>
        <taxon>Hymenoptera</taxon>
        <taxon>Apocrita</taxon>
        <taxon>Aculeata</taxon>
        <taxon>Formicoidea</taxon>
        <taxon>Formicidae</taxon>
        <taxon>Ponerinae</taxon>
        <taxon>Ponerini</taxon>
        <taxon>Harpegnathos</taxon>
    </lineage>
</organism>
<accession>E2B5W4</accession>
<evidence type="ECO:0000313" key="2">
    <source>
        <dbReference type="Proteomes" id="UP000008237"/>
    </source>
</evidence>
<name>E2B5W4_HARSA</name>
<keyword evidence="2" id="KW-1185">Reference proteome</keyword>
<reference evidence="1 2" key="1">
    <citation type="journal article" date="2010" name="Science">
        <title>Genomic comparison of the ants Camponotus floridanus and Harpegnathos saltator.</title>
        <authorList>
            <person name="Bonasio R."/>
            <person name="Zhang G."/>
            <person name="Ye C."/>
            <person name="Mutti N.S."/>
            <person name="Fang X."/>
            <person name="Qin N."/>
            <person name="Donahue G."/>
            <person name="Yang P."/>
            <person name="Li Q."/>
            <person name="Li C."/>
            <person name="Zhang P."/>
            <person name="Huang Z."/>
            <person name="Berger S.L."/>
            <person name="Reinberg D."/>
            <person name="Wang J."/>
            <person name="Liebig J."/>
        </authorList>
    </citation>
    <scope>NUCLEOTIDE SEQUENCE [LARGE SCALE GENOMIC DNA]</scope>
    <source>
        <strain evidence="1 2">R22 G/1</strain>
    </source>
</reference>
<proteinExistence type="predicted"/>
<feature type="non-terminal residue" evidence="1">
    <location>
        <position position="1"/>
    </location>
</feature>
<evidence type="ECO:0008006" key="3">
    <source>
        <dbReference type="Google" id="ProtNLM"/>
    </source>
</evidence>
<feature type="non-terminal residue" evidence="1">
    <location>
        <position position="39"/>
    </location>
</feature>
<dbReference type="InParanoid" id="E2B5W4"/>
<sequence length="39" mass="4480">AAVEAYFADLPETHFRDGIKLLESHWAKCIEVNGDYIKE</sequence>
<dbReference type="AlphaFoldDB" id="E2B5W4"/>
<evidence type="ECO:0000313" key="1">
    <source>
        <dbReference type="EMBL" id="EFN88933.1"/>
    </source>
</evidence>
<dbReference type="EMBL" id="GL445887">
    <property type="protein sequence ID" value="EFN88933.1"/>
    <property type="molecule type" value="Genomic_DNA"/>
</dbReference>
<dbReference type="Proteomes" id="UP000008237">
    <property type="component" value="Unassembled WGS sequence"/>
</dbReference>
<protein>
    <recommendedName>
        <fullName evidence="3">Histone-lysine N-methyltransferase SETMAR</fullName>
    </recommendedName>
</protein>
<gene>
    <name evidence="1" type="ORF">EAI_10878</name>
</gene>